<proteinExistence type="predicted"/>
<gene>
    <name evidence="1" type="ORF">HPB47_008059</name>
</gene>
<name>A0AC60P5Y2_IXOPE</name>
<accession>A0AC60P5Y2</accession>
<protein>
    <submittedName>
        <fullName evidence="1">Uncharacterized protein</fullName>
    </submittedName>
</protein>
<evidence type="ECO:0000313" key="1">
    <source>
        <dbReference type="EMBL" id="KAG0414776.1"/>
    </source>
</evidence>
<dbReference type="Proteomes" id="UP000805193">
    <property type="component" value="Unassembled WGS sequence"/>
</dbReference>
<comment type="caution">
    <text evidence="1">The sequence shown here is derived from an EMBL/GenBank/DDBJ whole genome shotgun (WGS) entry which is preliminary data.</text>
</comment>
<organism evidence="1 2">
    <name type="scientific">Ixodes persulcatus</name>
    <name type="common">Taiga tick</name>
    <dbReference type="NCBI Taxonomy" id="34615"/>
    <lineage>
        <taxon>Eukaryota</taxon>
        <taxon>Metazoa</taxon>
        <taxon>Ecdysozoa</taxon>
        <taxon>Arthropoda</taxon>
        <taxon>Chelicerata</taxon>
        <taxon>Arachnida</taxon>
        <taxon>Acari</taxon>
        <taxon>Parasitiformes</taxon>
        <taxon>Ixodida</taxon>
        <taxon>Ixodoidea</taxon>
        <taxon>Ixodidae</taxon>
        <taxon>Ixodinae</taxon>
        <taxon>Ixodes</taxon>
    </lineage>
</organism>
<dbReference type="EMBL" id="JABSTQ010011150">
    <property type="protein sequence ID" value="KAG0414776.1"/>
    <property type="molecule type" value="Genomic_DNA"/>
</dbReference>
<reference evidence="1 2" key="1">
    <citation type="journal article" date="2020" name="Cell">
        <title>Large-Scale Comparative Analyses of Tick Genomes Elucidate Their Genetic Diversity and Vector Capacities.</title>
        <authorList>
            <consortium name="Tick Genome and Microbiome Consortium (TIGMIC)"/>
            <person name="Jia N."/>
            <person name="Wang J."/>
            <person name="Shi W."/>
            <person name="Du L."/>
            <person name="Sun Y."/>
            <person name="Zhan W."/>
            <person name="Jiang J.F."/>
            <person name="Wang Q."/>
            <person name="Zhang B."/>
            <person name="Ji P."/>
            <person name="Bell-Sakyi L."/>
            <person name="Cui X.M."/>
            <person name="Yuan T.T."/>
            <person name="Jiang B.G."/>
            <person name="Yang W.F."/>
            <person name="Lam T.T."/>
            <person name="Chang Q.C."/>
            <person name="Ding S.J."/>
            <person name="Wang X.J."/>
            <person name="Zhu J.G."/>
            <person name="Ruan X.D."/>
            <person name="Zhao L."/>
            <person name="Wei J.T."/>
            <person name="Ye R.Z."/>
            <person name="Que T.C."/>
            <person name="Du C.H."/>
            <person name="Zhou Y.H."/>
            <person name="Cheng J.X."/>
            <person name="Dai P.F."/>
            <person name="Guo W.B."/>
            <person name="Han X.H."/>
            <person name="Huang E.J."/>
            <person name="Li L.F."/>
            <person name="Wei W."/>
            <person name="Gao Y.C."/>
            <person name="Liu J.Z."/>
            <person name="Shao H.Z."/>
            <person name="Wang X."/>
            <person name="Wang C.C."/>
            <person name="Yang T.C."/>
            <person name="Huo Q.B."/>
            <person name="Li W."/>
            <person name="Chen H.Y."/>
            <person name="Chen S.E."/>
            <person name="Zhou L.G."/>
            <person name="Ni X.B."/>
            <person name="Tian J.H."/>
            <person name="Sheng Y."/>
            <person name="Liu T."/>
            <person name="Pan Y.S."/>
            <person name="Xia L.Y."/>
            <person name="Li J."/>
            <person name="Zhao F."/>
            <person name="Cao W.C."/>
        </authorList>
    </citation>
    <scope>NUCLEOTIDE SEQUENCE [LARGE SCALE GENOMIC DNA]</scope>
    <source>
        <strain evidence="1">Iper-2018</strain>
    </source>
</reference>
<evidence type="ECO:0000313" key="2">
    <source>
        <dbReference type="Proteomes" id="UP000805193"/>
    </source>
</evidence>
<keyword evidence="2" id="KW-1185">Reference proteome</keyword>
<sequence>MGRTRNPQNDILNRLVDRRAACASRNLYRSGDYDFLILLGFLVVIVIIFVLFFHFDFAETRLVPPRYRSTAVRDPAGKAGATSTDPLTRALPRFKKKAKHRRHHEQPQRRPPHLSTRDGRLITPKETSKTETPSTGPPKYCHGAGCSELAGQLLSSVTMAVGPCSDFYRHVCEGWLQKHPLALGQAVVSEAELHRRNLEHLLVSELRTGSDDGSLKWPLKLWEACRRETGERRSHDVFRNILKNHGLDGFPFRSDVALDVATRAAHVLRSSSIAAFVDVKVEKERSGSRGRLIIQIDPPETLFRGFVKMRDVHDEWFLSAVERLTGLRALPQLLKLEQALVDLAGQRKKTKNYVRMSVSQLQHCRHWNWTVFLSTVFKGVKRIYKGTPVLIKGGSFQRQLLKIFEVFGTSNLLNYLGFRMYVRYALFLNFQDFPEVVAIAGSRLPGWADGDSKKDASDLRCLRILTQRMPELYAYIYWNAFLRNRHQLTESIEGMVENAMNEAIQHISHLNITPQLTAKFRNDIFNLRKQIFIPQWLERSRPRMDFSKLIFENAEDSELISWNEILEAQKGNALRRLTHGSFKTLWKGSVFDEDPWCSVDEGIIVVPIASVVTNQTGDAFQVHHSSRLGVRLVDAVMEHLTDLAFLHKSKFPAVHLRLELLGSCLQRQYYRDRPSSEAASHADAVSLLALPAALRVFQQSVAGASKNFRLPGVPLYNTDQLFFIEYALGRCEGYDDSYFHQRMHHGVRSPAPFTVNGPLRNFRPFAEAFGCRRGSYMNPRRVCHL</sequence>